<comment type="similarity">
    <text evidence="1 3">Belongs to the EXO70 family.</text>
</comment>
<comment type="function">
    <text evidence="3">Component of the exocyst complex.</text>
</comment>
<dbReference type="GO" id="GO:0000145">
    <property type="term" value="C:exocyst"/>
    <property type="evidence" value="ECO:0000318"/>
    <property type="project" value="GO_Central"/>
</dbReference>
<dbReference type="Gene3D" id="1.20.1280.170">
    <property type="entry name" value="Exocyst complex component Exo70"/>
    <property type="match status" value="1"/>
</dbReference>
<evidence type="ECO:0000313" key="6">
    <source>
        <dbReference type="EMBL" id="EOY07635.1"/>
    </source>
</evidence>
<dbReference type="PANTHER" id="PTHR12542:SF38">
    <property type="entry name" value="EXOCYST SUBUNIT EXO70 FAMILY PROTEIN"/>
    <property type="match status" value="1"/>
</dbReference>
<feature type="region of interest" description="Disordered" evidence="4">
    <location>
        <begin position="114"/>
        <end position="134"/>
    </location>
</feature>
<dbReference type="OMA" id="RFVANYE"/>
<evidence type="ECO:0000256" key="1">
    <source>
        <dbReference type="ARBA" id="ARBA00006756"/>
    </source>
</evidence>
<dbReference type="EMBL" id="CM001883">
    <property type="protein sequence ID" value="EOY07635.1"/>
    <property type="molecule type" value="Genomic_DNA"/>
</dbReference>
<gene>
    <name evidence="6" type="ORF">TCM_022020</name>
</gene>
<accession>A0A061ERI5</accession>
<keyword evidence="7" id="KW-1185">Reference proteome</keyword>
<evidence type="ECO:0000256" key="2">
    <source>
        <dbReference type="ARBA" id="ARBA00022448"/>
    </source>
</evidence>
<dbReference type="HOGENOM" id="CLU_010236_2_2_1"/>
<dbReference type="AlphaFoldDB" id="A0A061ERI5"/>
<evidence type="ECO:0000256" key="4">
    <source>
        <dbReference type="SAM" id="MobiDB-lite"/>
    </source>
</evidence>
<name>A0A061ERI5_THECC</name>
<dbReference type="GO" id="GO:0006887">
    <property type="term" value="P:exocytosis"/>
    <property type="evidence" value="ECO:0000318"/>
    <property type="project" value="GO_Central"/>
</dbReference>
<dbReference type="InterPro" id="IPR046364">
    <property type="entry name" value="Exo70_C"/>
</dbReference>
<evidence type="ECO:0000256" key="3">
    <source>
        <dbReference type="RuleBase" id="RU365026"/>
    </source>
</evidence>
<dbReference type="STRING" id="3641.A0A061ERI5"/>
<keyword evidence="3" id="KW-0653">Protein transport</keyword>
<dbReference type="Pfam" id="PF20669">
    <property type="entry name" value="Exo70_N"/>
    <property type="match status" value="1"/>
</dbReference>
<organism evidence="6 7">
    <name type="scientific">Theobroma cacao</name>
    <name type="common">Cacao</name>
    <name type="synonym">Cocoa</name>
    <dbReference type="NCBI Taxonomy" id="3641"/>
    <lineage>
        <taxon>Eukaryota</taxon>
        <taxon>Viridiplantae</taxon>
        <taxon>Streptophyta</taxon>
        <taxon>Embryophyta</taxon>
        <taxon>Tracheophyta</taxon>
        <taxon>Spermatophyta</taxon>
        <taxon>Magnoliopsida</taxon>
        <taxon>eudicotyledons</taxon>
        <taxon>Gunneridae</taxon>
        <taxon>Pentapetalae</taxon>
        <taxon>rosids</taxon>
        <taxon>malvids</taxon>
        <taxon>Malvales</taxon>
        <taxon>Malvaceae</taxon>
        <taxon>Byttnerioideae</taxon>
        <taxon>Theobroma</taxon>
    </lineage>
</organism>
<feature type="region of interest" description="Disordered" evidence="4">
    <location>
        <begin position="235"/>
        <end position="261"/>
    </location>
</feature>
<dbReference type="FunCoup" id="A0A061ERI5">
    <property type="interactions" value="843"/>
</dbReference>
<dbReference type="Proteomes" id="UP000026915">
    <property type="component" value="Chromosome 5"/>
</dbReference>
<dbReference type="PANTHER" id="PTHR12542">
    <property type="entry name" value="EXOCYST COMPLEX PROTEIN EXO70"/>
    <property type="match status" value="1"/>
</dbReference>
<dbReference type="Gramene" id="EOY07635">
    <property type="protein sequence ID" value="EOY07635"/>
    <property type="gene ID" value="TCM_022020"/>
</dbReference>
<dbReference type="Pfam" id="PF03081">
    <property type="entry name" value="Exo70_C"/>
    <property type="match status" value="1"/>
</dbReference>
<sequence>MSWTWATRRHVYRAQGRCLTQKVKSLTPRSSLPSNGDIDPTSIYFPPNVPLHLKLGQVRRKPKAKLKIPILFLFICRQQKPNKNSFKTLTSSPSQKMPRKGMRSLCFSSRTPSFALSRQSMSPSTTSLSSTPRRRISESMIEQTIDDAATIIMKWDADASAYAKVTSLFYESKKEAMQFIRSVNELQKIMHLLVSEDSGSEKLVLAQNLMQISMKRLQKEFYQILSMNRAHLDPESVSTRSSRTSARSSLSDYDDEGSTEDEIRAAGDSISEVEEVSSMAMSDLKSIADCMIASGYAKECIHIYKIIRKSIIDEGIYKLGIEKMSSSQINKMDWDVLDLKIQNWLEAVKVSIRTLFTGERILCDHVFAMSDSIRESCFTEISKDGAMLLFGFPELAAKTKRSPQEKMFRVLDMYTAMSENWQEIETIFSFESTSAVRSQALNSLVRLSESVRSLLTDFESTIQKDSSKVMIPGGGLHSLTIYSMNYLTLLADYSNVLTDIISDWPPPAKSSLPKSYFDSPYSDDTPVPAISVHIAWLILVLLCKLDGKAKHYKDVSLSYLFLANNLQHVISRVRTSNLQYLLGEEWITKHEAKVRQFAANYERLAWGHVFASLPENPTSSMSPGEAKECFRKFNSSFDDVYWKQSSCLVPDSKLRDEIKLSIARKLVPVYREFYDTQKSTFGDERTARLFVRFSPEDLGNHLSDLFFGTVNSGSSSTSSSTSSHRRRMR</sequence>
<feature type="compositionally biased region" description="Low complexity" evidence="4">
    <location>
        <begin position="236"/>
        <end position="251"/>
    </location>
</feature>
<evidence type="ECO:0000259" key="5">
    <source>
        <dbReference type="Pfam" id="PF03081"/>
    </source>
</evidence>
<proteinExistence type="inferred from homology"/>
<dbReference type="InterPro" id="IPR004140">
    <property type="entry name" value="Exo70"/>
</dbReference>
<dbReference type="GO" id="GO:0015031">
    <property type="term" value="P:protein transport"/>
    <property type="evidence" value="ECO:0007669"/>
    <property type="project" value="UniProtKB-KW"/>
</dbReference>
<dbReference type="InterPro" id="IPR016159">
    <property type="entry name" value="Cullin_repeat-like_dom_sf"/>
</dbReference>
<dbReference type="eggNOG" id="KOG2344">
    <property type="taxonomic scope" value="Eukaryota"/>
</dbReference>
<reference evidence="6 7" key="1">
    <citation type="journal article" date="2013" name="Genome Biol.">
        <title>The genome sequence of the most widely cultivated cacao type and its use to identify candidate genes regulating pod color.</title>
        <authorList>
            <person name="Motamayor J.C."/>
            <person name="Mockaitis K."/>
            <person name="Schmutz J."/>
            <person name="Haiminen N."/>
            <person name="Iii D.L."/>
            <person name="Cornejo O."/>
            <person name="Findley S.D."/>
            <person name="Zheng P."/>
            <person name="Utro F."/>
            <person name="Royaert S."/>
            <person name="Saski C."/>
            <person name="Jenkins J."/>
            <person name="Podicheti R."/>
            <person name="Zhao M."/>
            <person name="Scheffler B.E."/>
            <person name="Stack J.C."/>
            <person name="Feltus F.A."/>
            <person name="Mustiga G.M."/>
            <person name="Amores F."/>
            <person name="Phillips W."/>
            <person name="Marelli J.P."/>
            <person name="May G.D."/>
            <person name="Shapiro H."/>
            <person name="Ma J."/>
            <person name="Bustamante C.D."/>
            <person name="Schnell R.J."/>
            <person name="Main D."/>
            <person name="Gilbert D."/>
            <person name="Parida L."/>
            <person name="Kuhn D.N."/>
        </authorList>
    </citation>
    <scope>NUCLEOTIDE SEQUENCE [LARGE SCALE GENOMIC DNA]</scope>
    <source>
        <strain evidence="7">cv. Matina 1-6</strain>
    </source>
</reference>
<dbReference type="InParanoid" id="A0A061ERI5"/>
<keyword evidence="3" id="KW-0268">Exocytosis</keyword>
<dbReference type="SUPFAM" id="SSF74788">
    <property type="entry name" value="Cullin repeat-like"/>
    <property type="match status" value="1"/>
</dbReference>
<keyword evidence="2 3" id="KW-0813">Transport</keyword>
<feature type="compositionally biased region" description="Low complexity" evidence="4">
    <location>
        <begin position="117"/>
        <end position="131"/>
    </location>
</feature>
<evidence type="ECO:0000313" key="7">
    <source>
        <dbReference type="Proteomes" id="UP000026915"/>
    </source>
</evidence>
<protein>
    <recommendedName>
        <fullName evidence="3">Exocyst subunit Exo70 family protein</fullName>
    </recommendedName>
</protein>
<dbReference type="GO" id="GO:0005546">
    <property type="term" value="F:phosphatidylinositol-4,5-bisphosphate binding"/>
    <property type="evidence" value="ECO:0007669"/>
    <property type="project" value="InterPro"/>
</dbReference>
<dbReference type="FunFam" id="1.20.1280.170:FF:000003">
    <property type="entry name" value="Exocyst subunit Exo70 family protein"/>
    <property type="match status" value="1"/>
</dbReference>
<feature type="domain" description="Exocyst complex subunit Exo70 C-terminal" evidence="5">
    <location>
        <begin position="342"/>
        <end position="704"/>
    </location>
</feature>